<reference evidence="2" key="1">
    <citation type="submission" date="2020-05" db="EMBL/GenBank/DDBJ databases">
        <authorList>
            <person name="Chiriac C."/>
            <person name="Salcher M."/>
            <person name="Ghai R."/>
            <person name="Kavagutti S V."/>
        </authorList>
    </citation>
    <scope>NUCLEOTIDE SEQUENCE</scope>
</reference>
<protein>
    <submittedName>
        <fullName evidence="2">Unannotated protein</fullName>
    </submittedName>
</protein>
<dbReference type="SMART" id="SM00909">
    <property type="entry name" value="Germane"/>
    <property type="match status" value="1"/>
</dbReference>
<dbReference type="InterPro" id="IPR019606">
    <property type="entry name" value="GerMN"/>
</dbReference>
<organism evidence="2">
    <name type="scientific">freshwater metagenome</name>
    <dbReference type="NCBI Taxonomy" id="449393"/>
    <lineage>
        <taxon>unclassified sequences</taxon>
        <taxon>metagenomes</taxon>
        <taxon>ecological metagenomes</taxon>
    </lineage>
</organism>
<name>A0A6J6E6U8_9ZZZZ</name>
<dbReference type="Pfam" id="PF25976">
    <property type="entry name" value="LpqB_N"/>
    <property type="match status" value="1"/>
</dbReference>
<gene>
    <name evidence="2" type="ORF">UFOPK1684_00755</name>
</gene>
<dbReference type="AlphaFoldDB" id="A0A6J6E6U8"/>
<evidence type="ECO:0000313" key="2">
    <source>
        <dbReference type="EMBL" id="CAB4571566.1"/>
    </source>
</evidence>
<feature type="domain" description="GerMN" evidence="1">
    <location>
        <begin position="197"/>
        <end position="288"/>
    </location>
</feature>
<evidence type="ECO:0000259" key="1">
    <source>
        <dbReference type="SMART" id="SM00909"/>
    </source>
</evidence>
<dbReference type="InterPro" id="IPR059026">
    <property type="entry name" value="LpqB_N"/>
</dbReference>
<dbReference type="InterPro" id="IPR018910">
    <property type="entry name" value="LpqB_C"/>
</dbReference>
<dbReference type="EMBL" id="CAEZTM010000029">
    <property type="protein sequence ID" value="CAB4571566.1"/>
    <property type="molecule type" value="Genomic_DNA"/>
</dbReference>
<dbReference type="Pfam" id="PF10647">
    <property type="entry name" value="Gmad1"/>
    <property type="match status" value="1"/>
</dbReference>
<proteinExistence type="predicted"/>
<dbReference type="PROSITE" id="PS51257">
    <property type="entry name" value="PROKAR_LIPOPROTEIN"/>
    <property type="match status" value="1"/>
</dbReference>
<accession>A0A6J6E6U8</accession>
<sequence>MRKLLMSLVAGALLLSSCTSIPSSGEVQSAEVDTGLSNADVDFLPPGPSAGATQEEIVQGFVAAGTAAQENYRVARSYLAAELVDVWNPNLSAAIRAGEPRVSPSSETSIVYTVPVIANVDEFGRYSSANSATDQRLEFELVQENGEWRIIAAPDGVVLSELAFGEAFSSYRLYYFSSGYRDLVADDRWFASRGEVSTKIVHALLEEPSFWLNQGATVSAFPEGSQLALTPIPVADGVAQVDLTTSVLSANEVARARMLLQLSASLSQVQGISSARLSVNQVELVIPPLDEEGPSLASGRDGRIAVLLDRRFGYAQAGRIEQLEGLSSQVANLIPRSLFYSAAFDQVAATRFDGLWLVREGESAALIDERPDLIRPIIDSCGYIWSSTALSSPGMAAIFSQNGQVSSLSMELGDEAELVSFELARDNTRLLLLVQTATGVRVLLTAVERNEDCLPQSVGDFVDLGSLTGSAVDAAWVDDSSVAVVVEDAQTGAGEVIVFDTNGRSTSLGRPTRPATLVGTIGGIPGLRLLSDDGLIYQPRGNGWQGTGERASVLATQR</sequence>
<dbReference type="Pfam" id="PF10646">
    <property type="entry name" value="Germane"/>
    <property type="match status" value="1"/>
</dbReference>